<dbReference type="SUPFAM" id="SSF49785">
    <property type="entry name" value="Galactose-binding domain-like"/>
    <property type="match status" value="2"/>
</dbReference>
<feature type="chain" id="PRO_5006711477" description="Beta-galactosidase" evidence="15">
    <location>
        <begin position="20"/>
        <end position="1010"/>
    </location>
</feature>
<dbReference type="Gene3D" id="2.102.20.10">
    <property type="entry name" value="Beta-galactosidase, domain 2"/>
    <property type="match status" value="1"/>
</dbReference>
<dbReference type="Gene3D" id="2.60.120.260">
    <property type="entry name" value="Galactose-binding domain-like"/>
    <property type="match status" value="2"/>
</dbReference>
<keyword evidence="7 13" id="KW-0378">Hydrolase</keyword>
<feature type="domain" description="Beta-galactosidase" evidence="16">
    <location>
        <begin position="394"/>
        <end position="573"/>
    </location>
</feature>
<dbReference type="InterPro" id="IPR019801">
    <property type="entry name" value="Glyco_hydro_35_CS"/>
</dbReference>
<dbReference type="FunFam" id="3.20.20.80:FF:000040">
    <property type="entry name" value="Beta-galactosidase A"/>
    <property type="match status" value="1"/>
</dbReference>
<dbReference type="SUPFAM" id="SSF117100">
    <property type="entry name" value="Beta-galactosidase LacA, domain 3"/>
    <property type="match status" value="1"/>
</dbReference>
<dbReference type="OMA" id="NEYSGAC"/>
<dbReference type="SMART" id="SM01029">
    <property type="entry name" value="BetaGal_dom2"/>
    <property type="match status" value="1"/>
</dbReference>
<keyword evidence="5" id="KW-0964">Secreted</keyword>
<dbReference type="InterPro" id="IPR036833">
    <property type="entry name" value="BetaGal_dom3_sf"/>
</dbReference>
<dbReference type="InterPro" id="IPR025972">
    <property type="entry name" value="BetaGal_dom3"/>
</dbReference>
<dbReference type="OrthoDB" id="1657402at2759"/>
<dbReference type="EC" id="3.2.1.23" evidence="4 13"/>
<dbReference type="GO" id="GO:0000272">
    <property type="term" value="P:polysaccharide catabolic process"/>
    <property type="evidence" value="ECO:0007669"/>
    <property type="project" value="UniProtKB-KW"/>
</dbReference>
<comment type="catalytic activity">
    <reaction evidence="1 13">
        <text>Hydrolysis of terminal non-reducing beta-D-galactose residues in beta-D-galactosides.</text>
        <dbReference type="EC" id="3.2.1.23"/>
    </reaction>
</comment>
<evidence type="ECO:0000256" key="3">
    <source>
        <dbReference type="ARBA" id="ARBA00009809"/>
    </source>
</evidence>
<dbReference type="PANTHER" id="PTHR23421">
    <property type="entry name" value="BETA-GALACTOSIDASE RELATED"/>
    <property type="match status" value="1"/>
</dbReference>
<organism evidence="17 18">
    <name type="scientific">Talaromyces islandicus</name>
    <name type="common">Penicillium islandicum</name>
    <dbReference type="NCBI Taxonomy" id="28573"/>
    <lineage>
        <taxon>Eukaryota</taxon>
        <taxon>Fungi</taxon>
        <taxon>Dikarya</taxon>
        <taxon>Ascomycota</taxon>
        <taxon>Pezizomycotina</taxon>
        <taxon>Eurotiomycetes</taxon>
        <taxon>Eurotiomycetidae</taxon>
        <taxon>Eurotiales</taxon>
        <taxon>Trichocomaceae</taxon>
        <taxon>Talaromyces</taxon>
        <taxon>Talaromyces sect. Islandici</taxon>
    </lineage>
</organism>
<keyword evidence="11 13" id="KW-0326">Glycosidase</keyword>
<comment type="subcellular location">
    <subcellularLocation>
        <location evidence="2">Secreted</location>
    </subcellularLocation>
</comment>
<dbReference type="GO" id="GO:0005576">
    <property type="term" value="C:extracellular region"/>
    <property type="evidence" value="ECO:0007669"/>
    <property type="project" value="UniProtKB-SubCell"/>
</dbReference>
<evidence type="ECO:0000313" key="18">
    <source>
        <dbReference type="Proteomes" id="UP000054383"/>
    </source>
</evidence>
<evidence type="ECO:0000259" key="16">
    <source>
        <dbReference type="SMART" id="SM01029"/>
    </source>
</evidence>
<protein>
    <recommendedName>
        <fullName evidence="4 13">Beta-galactosidase</fullName>
        <ecNumber evidence="4 13">3.2.1.23</ecNumber>
    </recommendedName>
</protein>
<proteinExistence type="inferred from homology"/>
<dbReference type="InterPro" id="IPR008979">
    <property type="entry name" value="Galactose-bd-like_sf"/>
</dbReference>
<dbReference type="AlphaFoldDB" id="A0A0U1M2F6"/>
<dbReference type="Pfam" id="PF13363">
    <property type="entry name" value="BetaGal_dom3"/>
    <property type="match status" value="1"/>
</dbReference>
<dbReference type="SUPFAM" id="SSF51011">
    <property type="entry name" value="Glycosyl hydrolase domain"/>
    <property type="match status" value="1"/>
</dbReference>
<evidence type="ECO:0000256" key="15">
    <source>
        <dbReference type="SAM" id="SignalP"/>
    </source>
</evidence>
<sequence length="1010" mass="110008">MKLPITFLALGCLSAQALGRAVSHRVGSYVLTEHPDNEKRAALQDIVTWDNQSLYIHGERIMIFSGEIHPFRLPVQSLHLDVFQKVKALGFNTVSFYVDWALLEGKPGSYRADGIFDLQPFFDAASQAGIYLLARPGPYINAEASGGGYPGWLQRISGVLRTRSDYLNATANYINNTAAIIAQNQITNGGPIILYQPENEYTYFGNGQSFDPQYMQDVMDSARDAGVVVPFINNDAAALGHDAPKSGVGAVDIYGHDSYPLGFDCANPSTWPSGSLPTTFHETHLEQSPSTPYTIVEFQGGSFDPWGGVGFDKCNALINDQFASVFYKNNLASGVAIMNLYMIHGGTNWGNLGHPGGYTSYDYAASISESRNVTREKYSELKLIGNFLKVSTSYLDTVPGNASNTTYTNTSDLTVTPLIGQSTNSSFFVVRHADYSSTDVTSYTLKVPTSTGTLTVPQLGGALTLNGRDSKIHVTDYNVSGTNILYSTAEIFTWKKFADYSVLVVYGGQGEHHELAISSKDSASVVEGSNKSVTTKSVDSQAVIAWDVSSSRTVVKVGDLLVFLLDRNSAYNYWVPQIDSSAEKTDFSTQTSIADSLIVNAGYLVRTAYLQGSQLHLTADFNATTNVEVIGAPSSAKNLYINGVEHDHQTNSNGFWSTTVKYSAPKINLPDFTNSEWKYVDSLPEVQSSYDDGSWVTATHNSSNNDVAPLKTPVSLYSSDYGFHTGYLVYRGHFVADGNESSFSVTTQGGTGFGSSVWLNHTFLGSWDGNANDGNQSSTYKLPTALKAGSSYVLTVVVDNLGLDENFEIGLDEMKDPRGILDYDLSGHSQSDIAWKLTGNLGGEDYIDLVRGPLNEGGLYAERQGWHQPAPPSKNWETSSPISTGLSGAGIGFYSTSFKLDLPKGFDIPLYFVFGNNTSTEQPYRVQLYVNGYQFGKFVPHIGPQGEFPVPQGILNYQGENWIAVTLWAHESSGAKLSSFELINRTPVLTALRRVTASEQPAYEKRAGAY</sequence>
<evidence type="ECO:0000256" key="6">
    <source>
        <dbReference type="ARBA" id="ARBA00022729"/>
    </source>
</evidence>
<keyword evidence="6 15" id="KW-0732">Signal</keyword>
<dbReference type="FunFam" id="2.60.390.10:FF:000001">
    <property type="entry name" value="Beta-galactosidase A"/>
    <property type="match status" value="1"/>
</dbReference>
<keyword evidence="9" id="KW-0325">Glycoprotein</keyword>
<dbReference type="SUPFAM" id="SSF51445">
    <property type="entry name" value="(Trans)glycosidases"/>
    <property type="match status" value="1"/>
</dbReference>
<dbReference type="Pfam" id="PF13364">
    <property type="entry name" value="BetaGal_ABD2"/>
    <property type="match status" value="2"/>
</dbReference>
<evidence type="ECO:0000256" key="8">
    <source>
        <dbReference type="ARBA" id="ARBA00023157"/>
    </source>
</evidence>
<evidence type="ECO:0000256" key="13">
    <source>
        <dbReference type="RuleBase" id="RU000675"/>
    </source>
</evidence>
<dbReference type="PROSITE" id="PS01182">
    <property type="entry name" value="GLYCOSYL_HYDROL_F35"/>
    <property type="match status" value="1"/>
</dbReference>
<dbReference type="FunFam" id="2.60.120.260:FF:000088">
    <property type="entry name" value="Beta-galactosidase A"/>
    <property type="match status" value="1"/>
</dbReference>
<comment type="similarity">
    <text evidence="3 14">Belongs to the glycosyl hydrolase 35 family.</text>
</comment>
<dbReference type="FunFam" id="2.60.120.260:FF:000065">
    <property type="entry name" value="Beta-galactosidase A"/>
    <property type="match status" value="1"/>
</dbReference>
<feature type="signal peptide" evidence="15">
    <location>
        <begin position="1"/>
        <end position="19"/>
    </location>
</feature>
<dbReference type="EMBL" id="CVMT01000006">
    <property type="protein sequence ID" value="CRG89256.1"/>
    <property type="molecule type" value="Genomic_DNA"/>
</dbReference>
<dbReference type="InterPro" id="IPR031330">
    <property type="entry name" value="Gly_Hdrlase_35_cat"/>
</dbReference>
<evidence type="ECO:0000256" key="10">
    <source>
        <dbReference type="ARBA" id="ARBA00023277"/>
    </source>
</evidence>
<dbReference type="Proteomes" id="UP000054383">
    <property type="component" value="Unassembled WGS sequence"/>
</dbReference>
<dbReference type="Pfam" id="PF10435">
    <property type="entry name" value="BetaGal_dom2"/>
    <property type="match status" value="1"/>
</dbReference>
<keyword evidence="12" id="KW-0624">Polysaccharide degradation</keyword>
<keyword evidence="18" id="KW-1185">Reference proteome</keyword>
<dbReference type="Gene3D" id="3.20.20.80">
    <property type="entry name" value="Glycosidases"/>
    <property type="match status" value="1"/>
</dbReference>
<evidence type="ECO:0000256" key="1">
    <source>
        <dbReference type="ARBA" id="ARBA00001412"/>
    </source>
</evidence>
<evidence type="ECO:0000313" key="17">
    <source>
        <dbReference type="EMBL" id="CRG89256.1"/>
    </source>
</evidence>
<accession>A0A0U1M2F6</accession>
<dbReference type="InterPro" id="IPR017853">
    <property type="entry name" value="GH"/>
</dbReference>
<name>A0A0U1M2F6_TALIS</name>
<dbReference type="STRING" id="28573.A0A0U1M2F6"/>
<evidence type="ECO:0000256" key="2">
    <source>
        <dbReference type="ARBA" id="ARBA00004613"/>
    </source>
</evidence>
<dbReference type="Gene3D" id="2.60.390.10">
    <property type="entry name" value="Beta-galactosidase, domain 3"/>
    <property type="match status" value="1"/>
</dbReference>
<dbReference type="InterPro" id="IPR001944">
    <property type="entry name" value="Glycoside_Hdrlase_35"/>
</dbReference>
<dbReference type="PRINTS" id="PR00742">
    <property type="entry name" value="GLHYDRLASE35"/>
</dbReference>
<evidence type="ECO:0000256" key="9">
    <source>
        <dbReference type="ARBA" id="ARBA00023180"/>
    </source>
</evidence>
<dbReference type="Pfam" id="PF01301">
    <property type="entry name" value="Glyco_hydro_35"/>
    <property type="match status" value="1"/>
</dbReference>
<dbReference type="InterPro" id="IPR018954">
    <property type="entry name" value="Betagal_dom2"/>
</dbReference>
<dbReference type="InterPro" id="IPR037110">
    <property type="entry name" value="Betagal_dom2_sf"/>
</dbReference>
<reference evidence="17" key="1">
    <citation type="submission" date="2015-04" db="EMBL/GenBank/DDBJ databases">
        <authorList>
            <person name="Syromyatnikov M.Y."/>
            <person name="Popov V.N."/>
        </authorList>
    </citation>
    <scope>NUCLEOTIDE SEQUENCE [LARGE SCALE GENOMIC DNA]</scope>
    <source>
        <strain evidence="17">WF-38-12</strain>
    </source>
</reference>
<evidence type="ECO:0000256" key="4">
    <source>
        <dbReference type="ARBA" id="ARBA00012756"/>
    </source>
</evidence>
<evidence type="ECO:0000256" key="5">
    <source>
        <dbReference type="ARBA" id="ARBA00022525"/>
    </source>
</evidence>
<dbReference type="FunFam" id="2.102.20.10:FF:000001">
    <property type="entry name" value="Beta-galactosidase A"/>
    <property type="match status" value="1"/>
</dbReference>
<dbReference type="InterPro" id="IPR025300">
    <property type="entry name" value="BetaGal_jelly_roll_dom"/>
</dbReference>
<keyword evidence="10" id="KW-0119">Carbohydrate metabolism</keyword>
<gene>
    <name evidence="17" type="ORF">PISL3812_06292</name>
</gene>
<keyword evidence="8" id="KW-1015">Disulfide bond</keyword>
<evidence type="ECO:0000256" key="11">
    <source>
        <dbReference type="ARBA" id="ARBA00023295"/>
    </source>
</evidence>
<evidence type="ECO:0000256" key="14">
    <source>
        <dbReference type="RuleBase" id="RU003679"/>
    </source>
</evidence>
<evidence type="ECO:0000256" key="7">
    <source>
        <dbReference type="ARBA" id="ARBA00022801"/>
    </source>
</evidence>
<dbReference type="GO" id="GO:0004565">
    <property type="term" value="F:beta-galactosidase activity"/>
    <property type="evidence" value="ECO:0007669"/>
    <property type="project" value="UniProtKB-EC"/>
</dbReference>
<evidence type="ECO:0000256" key="12">
    <source>
        <dbReference type="ARBA" id="ARBA00023326"/>
    </source>
</evidence>